<dbReference type="Ensembl" id="ENSTGUT00000038749.1">
    <property type="protein sequence ID" value="ENSTGUP00000032913.1"/>
    <property type="gene ID" value="ENSTGUG00000026046.1"/>
</dbReference>
<evidence type="ECO:0000256" key="1">
    <source>
        <dbReference type="ARBA" id="ARBA00004286"/>
    </source>
</evidence>
<dbReference type="CDD" id="cd10533">
    <property type="entry name" value="SET_EHMT2"/>
    <property type="match status" value="1"/>
</dbReference>
<dbReference type="GeneTree" id="ENSGT00940000159459"/>
<keyword evidence="13" id="KW-1185">Reference proteome</keyword>
<keyword evidence="3" id="KW-0489">Methyltransferase</keyword>
<dbReference type="SMART" id="SM00248">
    <property type="entry name" value="ANK"/>
    <property type="match status" value="5"/>
</dbReference>
<sequence length="687" mass="75957">SAPWCQPVPKSPQTVPKGTFLECHPDVRIGHRFHRSCVSRLGGLIFCPHCGEDASEAQEVTLPRPEGTPGVAPAPPGPPRPRAETPAPSARMRGQGEGRAPRPDPRAEPIDSSGGPALALPSGGALSARGLPPGPAREHLEKALLGQEAERRKKLRFHPRQLYLSVKQGELGRVILMLLDNLDPNFQSDAQSKRSALHAAAQKGHLEICHLLLQAGANINAVDKQRRTPLMEAVANDQLDTARYLLQRGGCAYSQEEDGSTCLHHAAKNGNLEMVELLLSTGQVDVNAQDSGGWTPIIWAAEHKHIEVIRRLLTRGADVTLTDNVSTWGVMGSRGHGDTPLHIAARESYHDCVSLFLSRGADPEVRNKEGDSPLDLSPERSDVWVALTLNRKLRQGAAGRGLRTERIVSRDVARGHENVPIPCVNGVDEEPCPQDYKYIAENCETSTMNIDHNITHLQHCTCQDDCSSSNCLCGQLSIRCWYDKDGRLLQEFNKIEPPLIFECNQACTCWRSCKNRVVQSGIKVRLQLYRTAKMGWGVRALQAIPPGTFICEYVGELISDAEADVREDDSYLFDLDNKDGEVYCIDARYYGNVSRFINHLCDPNIIPVRVFMLHQDLRFPRIAFFSSRHIRPGEELGFDYGDRFWDIKSKYFPCQCGSEKCKHSAEAGGGRGDPPELLPPLLPLPPP</sequence>
<dbReference type="AlphaFoldDB" id="A0A674HF98"/>
<feature type="domain" description="Post-SET" evidence="11">
    <location>
        <begin position="650"/>
        <end position="666"/>
    </location>
</feature>
<evidence type="ECO:0000313" key="13">
    <source>
        <dbReference type="Proteomes" id="UP000007754"/>
    </source>
</evidence>
<dbReference type="PROSITE" id="PS50088">
    <property type="entry name" value="ANK_REPEAT"/>
    <property type="match status" value="4"/>
</dbReference>
<evidence type="ECO:0000259" key="9">
    <source>
        <dbReference type="PROSITE" id="PS50280"/>
    </source>
</evidence>
<keyword evidence="6" id="KW-0156">Chromatin regulator</keyword>
<feature type="domain" description="SET" evidence="9">
    <location>
        <begin position="524"/>
        <end position="641"/>
    </location>
</feature>
<feature type="repeat" description="ANK" evidence="7">
    <location>
        <begin position="192"/>
        <end position="224"/>
    </location>
</feature>
<feature type="compositionally biased region" description="Low complexity" evidence="8">
    <location>
        <begin position="112"/>
        <end position="131"/>
    </location>
</feature>
<dbReference type="InterPro" id="IPR002110">
    <property type="entry name" value="Ankyrin_rpt"/>
</dbReference>
<dbReference type="FunFam" id="2.170.270.10:FF:000005">
    <property type="entry name" value="Euchromatic histone-lysine N-methyltransferase 2"/>
    <property type="match status" value="1"/>
</dbReference>
<organism evidence="12 13">
    <name type="scientific">Taeniopygia guttata</name>
    <name type="common">Zebra finch</name>
    <name type="synonym">Poephila guttata</name>
    <dbReference type="NCBI Taxonomy" id="59729"/>
    <lineage>
        <taxon>Eukaryota</taxon>
        <taxon>Metazoa</taxon>
        <taxon>Chordata</taxon>
        <taxon>Craniata</taxon>
        <taxon>Vertebrata</taxon>
        <taxon>Euteleostomi</taxon>
        <taxon>Archelosauria</taxon>
        <taxon>Archosauria</taxon>
        <taxon>Dinosauria</taxon>
        <taxon>Saurischia</taxon>
        <taxon>Theropoda</taxon>
        <taxon>Coelurosauria</taxon>
        <taxon>Aves</taxon>
        <taxon>Neognathae</taxon>
        <taxon>Neoaves</taxon>
        <taxon>Telluraves</taxon>
        <taxon>Australaves</taxon>
        <taxon>Passeriformes</taxon>
        <taxon>Passeroidea</taxon>
        <taxon>Estrildidae</taxon>
        <taxon>Estrildinae</taxon>
        <taxon>Taeniopygia</taxon>
    </lineage>
</organism>
<dbReference type="Pfam" id="PF00023">
    <property type="entry name" value="Ank"/>
    <property type="match status" value="1"/>
</dbReference>
<keyword evidence="5" id="KW-0949">S-adenosyl-L-methionine</keyword>
<dbReference type="Proteomes" id="UP000007754">
    <property type="component" value="Unplaced"/>
</dbReference>
<dbReference type="PROSITE" id="PS50868">
    <property type="entry name" value="POST_SET"/>
    <property type="match status" value="1"/>
</dbReference>
<dbReference type="GO" id="GO:0046974">
    <property type="term" value="F:histone H3K9 methyltransferase activity"/>
    <property type="evidence" value="ECO:0007669"/>
    <property type="project" value="TreeGrafter"/>
</dbReference>
<dbReference type="InterPro" id="IPR038034">
    <property type="entry name" value="SET_EHMT2"/>
</dbReference>
<dbReference type="PRINTS" id="PR01415">
    <property type="entry name" value="ANKYRIN"/>
</dbReference>
<dbReference type="Gene3D" id="1.25.40.20">
    <property type="entry name" value="Ankyrin repeat-containing domain"/>
    <property type="match status" value="2"/>
</dbReference>
<evidence type="ECO:0000256" key="7">
    <source>
        <dbReference type="PROSITE-ProRule" id="PRU00023"/>
    </source>
</evidence>
<dbReference type="PROSITE" id="PS50280">
    <property type="entry name" value="SET"/>
    <property type="match status" value="1"/>
</dbReference>
<proteinExistence type="predicted"/>
<feature type="repeat" description="ANK" evidence="7">
    <location>
        <begin position="258"/>
        <end position="282"/>
    </location>
</feature>
<dbReference type="InterPro" id="IPR003616">
    <property type="entry name" value="Post-SET_dom"/>
</dbReference>
<evidence type="ECO:0000256" key="4">
    <source>
        <dbReference type="ARBA" id="ARBA00022679"/>
    </source>
</evidence>
<evidence type="ECO:0000313" key="12">
    <source>
        <dbReference type="Ensembl" id="ENSTGUP00000032913.1"/>
    </source>
</evidence>
<keyword evidence="2" id="KW-0158">Chromosome</keyword>
<feature type="region of interest" description="Disordered" evidence="8">
    <location>
        <begin position="58"/>
        <end position="136"/>
    </location>
</feature>
<dbReference type="InterPro" id="IPR046341">
    <property type="entry name" value="SET_dom_sf"/>
</dbReference>
<dbReference type="InterPro" id="IPR036770">
    <property type="entry name" value="Ankyrin_rpt-contain_sf"/>
</dbReference>
<protein>
    <recommendedName>
        <fullName evidence="14">Euchromatic histone lysine methyltransferase 2</fullName>
    </recommendedName>
</protein>
<dbReference type="SUPFAM" id="SSF82199">
    <property type="entry name" value="SET domain"/>
    <property type="match status" value="1"/>
</dbReference>
<dbReference type="Pfam" id="PF05033">
    <property type="entry name" value="Pre-SET"/>
    <property type="match status" value="1"/>
</dbReference>
<feature type="compositionally biased region" description="Pro residues" evidence="8">
    <location>
        <begin position="676"/>
        <end position="687"/>
    </location>
</feature>
<dbReference type="Pfam" id="PF12796">
    <property type="entry name" value="Ank_2"/>
    <property type="match status" value="2"/>
</dbReference>
<dbReference type="GO" id="GO:0002039">
    <property type="term" value="F:p53 binding"/>
    <property type="evidence" value="ECO:0007669"/>
    <property type="project" value="InterPro"/>
</dbReference>
<keyword evidence="4" id="KW-0808">Transferase</keyword>
<dbReference type="SUPFAM" id="SSF48403">
    <property type="entry name" value="Ankyrin repeat"/>
    <property type="match status" value="1"/>
</dbReference>
<feature type="repeat" description="ANK" evidence="7">
    <location>
        <begin position="292"/>
        <end position="324"/>
    </location>
</feature>
<dbReference type="SMART" id="SM00317">
    <property type="entry name" value="SET"/>
    <property type="match status" value="1"/>
</dbReference>
<dbReference type="Pfam" id="PF21533">
    <property type="entry name" value="EHMT1-2_CRR"/>
    <property type="match status" value="1"/>
</dbReference>
<dbReference type="InterPro" id="IPR007728">
    <property type="entry name" value="Pre-SET_dom"/>
</dbReference>
<feature type="region of interest" description="Disordered" evidence="8">
    <location>
        <begin position="663"/>
        <end position="687"/>
    </location>
</feature>
<keyword evidence="7" id="KW-0040">ANK repeat</keyword>
<dbReference type="Pfam" id="PF00856">
    <property type="entry name" value="SET"/>
    <property type="match status" value="1"/>
</dbReference>
<dbReference type="GO" id="GO:0000122">
    <property type="term" value="P:negative regulation of transcription by RNA polymerase II"/>
    <property type="evidence" value="ECO:0007669"/>
    <property type="project" value="TreeGrafter"/>
</dbReference>
<evidence type="ECO:0000256" key="2">
    <source>
        <dbReference type="ARBA" id="ARBA00022454"/>
    </source>
</evidence>
<dbReference type="SMART" id="SM00468">
    <property type="entry name" value="PreSET"/>
    <property type="match status" value="1"/>
</dbReference>
<name>A0A674HF98_TAEGU</name>
<dbReference type="InterPro" id="IPR047762">
    <property type="entry name" value="EHMT_CRR"/>
</dbReference>
<comment type="subcellular location">
    <subcellularLocation>
        <location evidence="1">Chromosome</location>
    </subcellularLocation>
</comment>
<dbReference type="PROSITE" id="PS50867">
    <property type="entry name" value="PRE_SET"/>
    <property type="match status" value="1"/>
</dbReference>
<evidence type="ECO:0000259" key="10">
    <source>
        <dbReference type="PROSITE" id="PS50867"/>
    </source>
</evidence>
<reference evidence="12" key="1">
    <citation type="submission" date="2025-08" db="UniProtKB">
        <authorList>
            <consortium name="Ensembl"/>
        </authorList>
    </citation>
    <scope>IDENTIFICATION</scope>
</reference>
<dbReference type="GO" id="GO:0005634">
    <property type="term" value="C:nucleus"/>
    <property type="evidence" value="ECO:0007669"/>
    <property type="project" value="InterPro"/>
</dbReference>
<feature type="compositionally biased region" description="Basic and acidic residues" evidence="8">
    <location>
        <begin position="94"/>
        <end position="109"/>
    </location>
</feature>
<dbReference type="GO" id="GO:0000785">
    <property type="term" value="C:chromatin"/>
    <property type="evidence" value="ECO:0007669"/>
    <property type="project" value="TreeGrafter"/>
</dbReference>
<accession>A0A674HF98</accession>
<reference evidence="12" key="2">
    <citation type="submission" date="2025-09" db="UniProtKB">
        <authorList>
            <consortium name="Ensembl"/>
        </authorList>
    </citation>
    <scope>IDENTIFICATION</scope>
</reference>
<dbReference type="InterPro" id="IPR001214">
    <property type="entry name" value="SET_dom"/>
</dbReference>
<dbReference type="Gene3D" id="2.170.270.10">
    <property type="entry name" value="SET domain"/>
    <property type="match status" value="1"/>
</dbReference>
<evidence type="ECO:0000256" key="5">
    <source>
        <dbReference type="ARBA" id="ARBA00022691"/>
    </source>
</evidence>
<dbReference type="GO" id="GO:0032259">
    <property type="term" value="P:methylation"/>
    <property type="evidence" value="ECO:0007669"/>
    <property type="project" value="UniProtKB-KW"/>
</dbReference>
<dbReference type="InterPro" id="IPR043550">
    <property type="entry name" value="EHMT1/EHMT2"/>
</dbReference>
<dbReference type="PANTHER" id="PTHR46307">
    <property type="entry name" value="G9A, ISOFORM B"/>
    <property type="match status" value="1"/>
</dbReference>
<evidence type="ECO:0008006" key="14">
    <source>
        <dbReference type="Google" id="ProtNLM"/>
    </source>
</evidence>
<feature type="domain" description="Pre-SET" evidence="10">
    <location>
        <begin position="458"/>
        <end position="521"/>
    </location>
</feature>
<feature type="repeat" description="ANK" evidence="7">
    <location>
        <begin position="336"/>
        <end position="368"/>
    </location>
</feature>
<dbReference type="GO" id="GO:0008270">
    <property type="term" value="F:zinc ion binding"/>
    <property type="evidence" value="ECO:0007669"/>
    <property type="project" value="InterPro"/>
</dbReference>
<evidence type="ECO:0000256" key="3">
    <source>
        <dbReference type="ARBA" id="ARBA00022603"/>
    </source>
</evidence>
<evidence type="ECO:0000256" key="8">
    <source>
        <dbReference type="SAM" id="MobiDB-lite"/>
    </source>
</evidence>
<dbReference type="PANTHER" id="PTHR46307:SF1">
    <property type="entry name" value="HISTONE-LYSINE N-METHYLTRANSFERASE EHMT2"/>
    <property type="match status" value="1"/>
</dbReference>
<dbReference type="PROSITE" id="PS50297">
    <property type="entry name" value="ANK_REP_REGION"/>
    <property type="match status" value="4"/>
</dbReference>
<evidence type="ECO:0000259" key="11">
    <source>
        <dbReference type="PROSITE" id="PS50868"/>
    </source>
</evidence>
<evidence type="ECO:0000256" key="6">
    <source>
        <dbReference type="ARBA" id="ARBA00022853"/>
    </source>
</evidence>